<keyword evidence="1" id="KW-1133">Transmembrane helix</keyword>
<reference evidence="2 3" key="1">
    <citation type="journal article" date="2008" name="Int. J. Syst. Evol. Microbiol.">
        <title>Description of Roseateles aquatilis sp. nov. and Roseateles terrae sp. nov., in the class Betaproteobacteria, and emended description of the genus Roseateles.</title>
        <authorList>
            <person name="Gomila M."/>
            <person name="Bowien B."/>
            <person name="Falsen E."/>
            <person name="Moore E.R."/>
            <person name="Lalucat J."/>
        </authorList>
    </citation>
    <scope>NUCLEOTIDE SEQUENCE [LARGE SCALE GENOMIC DNA]</scope>
    <source>
        <strain evidence="2 3">CCUG 48205</strain>
    </source>
</reference>
<keyword evidence="1" id="KW-0812">Transmembrane</keyword>
<feature type="transmembrane region" description="Helical" evidence="1">
    <location>
        <begin position="50"/>
        <end position="75"/>
    </location>
</feature>
<evidence type="ECO:0000313" key="3">
    <source>
        <dbReference type="Proteomes" id="UP000197468"/>
    </source>
</evidence>
<feature type="transmembrane region" description="Helical" evidence="1">
    <location>
        <begin position="17"/>
        <end position="38"/>
    </location>
</feature>
<feature type="transmembrane region" description="Helical" evidence="1">
    <location>
        <begin position="273"/>
        <end position="293"/>
    </location>
</feature>
<feature type="transmembrane region" description="Helical" evidence="1">
    <location>
        <begin position="152"/>
        <end position="176"/>
    </location>
</feature>
<sequence length="299" mass="32337">MTLFNTLLLREWLQYKWAWIGLIAGPILVLMVLVPFSQVDGLDAVSPEPVALVAGLMTLGLVLALTLAVSGYQLMGLARRDQQDRSIEFWASLPGSHGASVAAPLVAHGLLMPLAAMAIAVVGGGLVGVAMAVKEIGFVALHQMQWPALFQFGLWLAIRLAVGMVLAALWLAPIALALMAASAWLKRWGAPLLIIAVAAFLKLYKGEYAAEVVARVIGHQMEGVGRSLVFGVHNMIIETGEEGHLRMEAFFQMLYQFPQGARVDLAGALQYALQPQFFIGLAVAAGCFWLLVLQRQRKL</sequence>
<proteinExistence type="predicted"/>
<protein>
    <submittedName>
        <fullName evidence="2">Uncharacterized protein</fullName>
    </submittedName>
</protein>
<keyword evidence="3" id="KW-1185">Reference proteome</keyword>
<evidence type="ECO:0000256" key="1">
    <source>
        <dbReference type="SAM" id="Phobius"/>
    </source>
</evidence>
<dbReference type="RefSeq" id="WP_088387143.1">
    <property type="nucleotide sequence ID" value="NZ_NIOF01000013.1"/>
</dbReference>
<name>A0A2D0AM41_9BURK</name>
<comment type="caution">
    <text evidence="2">The sequence shown here is derived from an EMBL/GenBank/DDBJ whole genome shotgun (WGS) entry which is preliminary data.</text>
</comment>
<evidence type="ECO:0000313" key="2">
    <source>
        <dbReference type="EMBL" id="OWQ85295.1"/>
    </source>
</evidence>
<organism evidence="2 3">
    <name type="scientific">Roseateles aquatilis</name>
    <dbReference type="NCBI Taxonomy" id="431061"/>
    <lineage>
        <taxon>Bacteria</taxon>
        <taxon>Pseudomonadati</taxon>
        <taxon>Pseudomonadota</taxon>
        <taxon>Betaproteobacteria</taxon>
        <taxon>Burkholderiales</taxon>
        <taxon>Sphaerotilaceae</taxon>
        <taxon>Roseateles</taxon>
    </lineage>
</organism>
<dbReference type="EMBL" id="NIOF01000013">
    <property type="protein sequence ID" value="OWQ85295.1"/>
    <property type="molecule type" value="Genomic_DNA"/>
</dbReference>
<dbReference type="AlphaFoldDB" id="A0A2D0AM41"/>
<gene>
    <name evidence="2" type="ORF">CDN99_22410</name>
</gene>
<accession>A0A2D0AM41</accession>
<feature type="transmembrane region" description="Helical" evidence="1">
    <location>
        <begin position="110"/>
        <end position="132"/>
    </location>
</feature>
<dbReference type="Proteomes" id="UP000197468">
    <property type="component" value="Unassembled WGS sequence"/>
</dbReference>
<feature type="transmembrane region" description="Helical" evidence="1">
    <location>
        <begin position="188"/>
        <end position="204"/>
    </location>
</feature>
<dbReference type="OrthoDB" id="8903324at2"/>
<keyword evidence="1" id="KW-0472">Membrane</keyword>